<comment type="pathway">
    <text evidence="1">Purine metabolism; IMP biosynthesis via de novo pathway; 5-amino-1-(5-phospho-D-ribosyl)imidazole-4-carboxamide from 5-amino-1-(5-phospho-D-ribosyl)imidazole-4-carboxylate: step 1/2.</text>
</comment>
<proteinExistence type="inferred from homology"/>
<keyword evidence="6" id="KW-0547">Nucleotide-binding</keyword>
<accession>A0A1J7IV67</accession>
<evidence type="ECO:0000256" key="2">
    <source>
        <dbReference type="ARBA" id="ARBA00010190"/>
    </source>
</evidence>
<evidence type="ECO:0000256" key="7">
    <source>
        <dbReference type="ARBA" id="ARBA00022755"/>
    </source>
</evidence>
<dbReference type="SUPFAM" id="SSF56104">
    <property type="entry name" value="SAICAR synthase-like"/>
    <property type="match status" value="1"/>
</dbReference>
<dbReference type="OrthoDB" id="9991235at2759"/>
<evidence type="ECO:0000259" key="10">
    <source>
        <dbReference type="Pfam" id="PF01259"/>
    </source>
</evidence>
<dbReference type="CDD" id="cd01414">
    <property type="entry name" value="SAICAR_synt_Sc"/>
    <property type="match status" value="1"/>
</dbReference>
<dbReference type="Proteomes" id="UP000182658">
    <property type="component" value="Unassembled WGS sequence"/>
</dbReference>
<dbReference type="GO" id="GO:0005524">
    <property type="term" value="F:ATP binding"/>
    <property type="evidence" value="ECO:0007669"/>
    <property type="project" value="UniProtKB-KW"/>
</dbReference>
<dbReference type="PROSITE" id="PS01058">
    <property type="entry name" value="SAICAR_SYNTHETASE_2"/>
    <property type="match status" value="1"/>
</dbReference>
<evidence type="ECO:0000256" key="5">
    <source>
        <dbReference type="ARBA" id="ARBA00022598"/>
    </source>
</evidence>
<dbReference type="NCBIfam" id="TIGR00081">
    <property type="entry name" value="purC"/>
    <property type="match status" value="1"/>
</dbReference>
<sequence length="310" mass="34268">MTSLTVTDIELTSLPKLAHGKVRDLFTVDDATLLFVTTDRISAYDIIMANGVPFKGAILTYLTAHWFSVLSKAIPDLKTHFLGLTPPPSVRLTAGEQAVVRHRTMLVRKLKIFPVEAIVRGYLTGSGYKEYVAKGTVHGIKLPAGLKNCDKIPGGAIYTPSTKAELGAHDENISPEQAAKIVGEKYAKRIEELALKCYNAAAEYARERGIIIADTKFEFGLDESTDEVVLVDEVLTPDSSRFWPADKYEAGREQESFDKQFLRDWLTRSGLKGKEGVEMPDDVVQATAERYREAFKLLTGKGLDEVLGEN</sequence>
<dbReference type="AlphaFoldDB" id="A0A1J7IV67"/>
<evidence type="ECO:0000313" key="12">
    <source>
        <dbReference type="Proteomes" id="UP000182658"/>
    </source>
</evidence>
<dbReference type="FunCoup" id="A0A1J7IV67">
    <property type="interactions" value="747"/>
</dbReference>
<dbReference type="InParanoid" id="A0A1J7IV67"/>
<comment type="similarity">
    <text evidence="2">Belongs to the SAICAR synthetase family.</text>
</comment>
<dbReference type="GO" id="GO:0046084">
    <property type="term" value="P:adenine biosynthetic process"/>
    <property type="evidence" value="ECO:0007669"/>
    <property type="project" value="EnsemblFungi"/>
</dbReference>
<dbReference type="Gene3D" id="3.30.470.20">
    <property type="entry name" value="ATP-grasp fold, B domain"/>
    <property type="match status" value="1"/>
</dbReference>
<protein>
    <recommendedName>
        <fullName evidence="4">Phosphoribosylaminoimidazole-succinocarboxamide synthase</fullName>
        <ecNumber evidence="3">6.3.2.6</ecNumber>
    </recommendedName>
    <alternativeName>
        <fullName evidence="9">SAICAR synthetase</fullName>
    </alternativeName>
</protein>
<keyword evidence="5" id="KW-0436">Ligase</keyword>
<name>A0A1J7IV67_9PEZI</name>
<dbReference type="InterPro" id="IPR028923">
    <property type="entry name" value="SAICAR_synt/ADE2_N"/>
</dbReference>
<reference evidence="11 12" key="1">
    <citation type="submission" date="2016-10" db="EMBL/GenBank/DDBJ databases">
        <title>Draft genome sequence of Coniochaeta ligniaria NRRL30616, a lignocellulolytic fungus for bioabatement of inhibitors in plant biomass hydrolysates.</title>
        <authorList>
            <consortium name="DOE Joint Genome Institute"/>
            <person name="Jimenez D.J."/>
            <person name="Hector R.E."/>
            <person name="Riley R."/>
            <person name="Sun H."/>
            <person name="Grigoriev I.V."/>
            <person name="Van Elsas J.D."/>
            <person name="Nichols N.N."/>
        </authorList>
    </citation>
    <scope>NUCLEOTIDE SEQUENCE [LARGE SCALE GENOMIC DNA]</scope>
    <source>
        <strain evidence="11 12">NRRL 30616</strain>
    </source>
</reference>
<dbReference type="Gene3D" id="3.30.200.20">
    <property type="entry name" value="Phosphorylase Kinase, domain 1"/>
    <property type="match status" value="1"/>
</dbReference>
<dbReference type="EMBL" id="KV875096">
    <property type="protein sequence ID" value="OIW31382.1"/>
    <property type="molecule type" value="Genomic_DNA"/>
</dbReference>
<dbReference type="GO" id="GO:0004639">
    <property type="term" value="F:phosphoribosylaminoimidazolesuccinocarboxamide synthase activity"/>
    <property type="evidence" value="ECO:0007669"/>
    <property type="project" value="UniProtKB-EC"/>
</dbReference>
<evidence type="ECO:0000256" key="3">
    <source>
        <dbReference type="ARBA" id="ARBA00012217"/>
    </source>
</evidence>
<evidence type="ECO:0000256" key="9">
    <source>
        <dbReference type="ARBA" id="ARBA00030409"/>
    </source>
</evidence>
<dbReference type="PANTHER" id="PTHR43700">
    <property type="entry name" value="PHOSPHORIBOSYLAMINOIMIDAZOLE-SUCCINOCARBOXAMIDE SYNTHASE"/>
    <property type="match status" value="1"/>
</dbReference>
<dbReference type="GO" id="GO:0006189">
    <property type="term" value="P:'de novo' IMP biosynthetic process"/>
    <property type="evidence" value="ECO:0007669"/>
    <property type="project" value="UniProtKB-UniPathway"/>
</dbReference>
<dbReference type="STRING" id="1408157.A0A1J7IV67"/>
<evidence type="ECO:0000313" key="11">
    <source>
        <dbReference type="EMBL" id="OIW31382.1"/>
    </source>
</evidence>
<dbReference type="Pfam" id="PF01259">
    <property type="entry name" value="SAICAR_synt"/>
    <property type="match status" value="1"/>
</dbReference>
<dbReference type="UniPathway" id="UPA00074">
    <property type="reaction ID" value="UER00131"/>
</dbReference>
<gene>
    <name evidence="11" type="ORF">CONLIGDRAFT_316965</name>
</gene>
<evidence type="ECO:0000256" key="4">
    <source>
        <dbReference type="ARBA" id="ARBA00016460"/>
    </source>
</evidence>
<organism evidence="11 12">
    <name type="scientific">Coniochaeta ligniaria NRRL 30616</name>
    <dbReference type="NCBI Taxonomy" id="1408157"/>
    <lineage>
        <taxon>Eukaryota</taxon>
        <taxon>Fungi</taxon>
        <taxon>Dikarya</taxon>
        <taxon>Ascomycota</taxon>
        <taxon>Pezizomycotina</taxon>
        <taxon>Sordariomycetes</taxon>
        <taxon>Sordariomycetidae</taxon>
        <taxon>Coniochaetales</taxon>
        <taxon>Coniochaetaceae</taxon>
        <taxon>Coniochaeta</taxon>
    </lineage>
</organism>
<feature type="domain" description="SAICAR synthetase/ADE2 N-terminal" evidence="10">
    <location>
        <begin position="17"/>
        <end position="279"/>
    </location>
</feature>
<dbReference type="NCBIfam" id="NF010568">
    <property type="entry name" value="PRK13961.1"/>
    <property type="match status" value="1"/>
</dbReference>
<keyword evidence="7" id="KW-0658">Purine biosynthesis</keyword>
<evidence type="ECO:0000256" key="6">
    <source>
        <dbReference type="ARBA" id="ARBA00022741"/>
    </source>
</evidence>
<evidence type="ECO:0000256" key="8">
    <source>
        <dbReference type="ARBA" id="ARBA00022840"/>
    </source>
</evidence>
<evidence type="ECO:0000256" key="1">
    <source>
        <dbReference type="ARBA" id="ARBA00004672"/>
    </source>
</evidence>
<dbReference type="HAMAP" id="MF_00137">
    <property type="entry name" value="SAICAR_synth"/>
    <property type="match status" value="1"/>
</dbReference>
<dbReference type="GO" id="GO:0005737">
    <property type="term" value="C:cytoplasm"/>
    <property type="evidence" value="ECO:0007669"/>
    <property type="project" value="TreeGrafter"/>
</dbReference>
<dbReference type="EC" id="6.3.2.6" evidence="3"/>
<dbReference type="FunFam" id="3.30.470.20:FF:000015">
    <property type="entry name" value="Phosphoribosylaminoimidazole-succinocarboxamide synthase"/>
    <property type="match status" value="1"/>
</dbReference>
<dbReference type="PROSITE" id="PS01057">
    <property type="entry name" value="SAICAR_SYNTHETASE_1"/>
    <property type="match status" value="1"/>
</dbReference>
<dbReference type="InterPro" id="IPR018236">
    <property type="entry name" value="SAICAR_synthetase_CS"/>
</dbReference>
<keyword evidence="8" id="KW-0067">ATP-binding</keyword>
<dbReference type="InterPro" id="IPR001636">
    <property type="entry name" value="SAICAR_synth"/>
</dbReference>
<dbReference type="PANTHER" id="PTHR43700:SF1">
    <property type="entry name" value="PHOSPHORIBOSYLAMINOIMIDAZOLE-SUCCINOCARBOXAMIDE SYNTHASE"/>
    <property type="match status" value="1"/>
</dbReference>
<keyword evidence="12" id="KW-1185">Reference proteome</keyword>